<reference evidence="3 4" key="2">
    <citation type="journal article" date="2022" name="Int. J. Syst. Evol. Microbiol.">
        <title>Strains of Bradyrhizobium barranii sp. nov. associated with legumes native to Canada are symbionts of soybeans and belong to different subspecies (subsp. barranii subsp. nov. and subsp. apii subsp. nov.) and symbiovars (sv. glycinearum and sv. septentrionale).</title>
        <authorList>
            <person name="Bromfield E.S.P."/>
            <person name="Cloutier S."/>
            <person name="Wasai-Hara S."/>
            <person name="Minamisawa K."/>
        </authorList>
    </citation>
    <scope>NUCLEOTIDE SEQUENCE [LARGE SCALE GENOMIC DNA]</scope>
    <source>
        <strain evidence="3 4">323S2</strain>
    </source>
</reference>
<proteinExistence type="predicted"/>
<dbReference type="InterPro" id="IPR041657">
    <property type="entry name" value="HTH_17"/>
</dbReference>
<evidence type="ECO:0000313" key="3">
    <source>
        <dbReference type="EMBL" id="UGX99053.1"/>
    </source>
</evidence>
<dbReference type="RefSeq" id="WP_080660108.1">
    <property type="nucleotide sequence ID" value="NZ_CP088280.1"/>
</dbReference>
<dbReference type="EMBL" id="CP088280">
    <property type="protein sequence ID" value="UGX99053.1"/>
    <property type="molecule type" value="Genomic_DNA"/>
</dbReference>
<dbReference type="InterPro" id="IPR010093">
    <property type="entry name" value="SinI_DNA-bd"/>
</dbReference>
<dbReference type="NCBIfam" id="TIGR01764">
    <property type="entry name" value="excise"/>
    <property type="match status" value="1"/>
</dbReference>
<feature type="domain" description="Helix-turn-helix" evidence="2">
    <location>
        <begin position="15"/>
        <end position="60"/>
    </location>
</feature>
<dbReference type="GO" id="GO:0003677">
    <property type="term" value="F:DNA binding"/>
    <property type="evidence" value="ECO:0007669"/>
    <property type="project" value="InterPro"/>
</dbReference>
<accession>A0A9X9Z798</accession>
<evidence type="ECO:0000259" key="2">
    <source>
        <dbReference type="Pfam" id="PF12728"/>
    </source>
</evidence>
<feature type="region of interest" description="Disordered" evidence="1">
    <location>
        <begin position="72"/>
        <end position="109"/>
    </location>
</feature>
<dbReference type="Pfam" id="PF12728">
    <property type="entry name" value="HTH_17"/>
    <property type="match status" value="1"/>
</dbReference>
<evidence type="ECO:0000256" key="1">
    <source>
        <dbReference type="SAM" id="MobiDB-lite"/>
    </source>
</evidence>
<organism evidence="3 4">
    <name type="scientific">Bradyrhizobium barranii subsp. barranii</name>
    <dbReference type="NCBI Taxonomy" id="2823807"/>
    <lineage>
        <taxon>Bacteria</taxon>
        <taxon>Pseudomonadati</taxon>
        <taxon>Pseudomonadota</taxon>
        <taxon>Alphaproteobacteria</taxon>
        <taxon>Hyphomicrobiales</taxon>
        <taxon>Nitrobacteraceae</taxon>
        <taxon>Bradyrhizobium</taxon>
        <taxon>Bradyrhizobium barranii</taxon>
    </lineage>
</organism>
<dbReference type="Proteomes" id="UP000564836">
    <property type="component" value="Chromosome"/>
</dbReference>
<gene>
    <name evidence="3" type="ORF">G6321_00015400</name>
</gene>
<protein>
    <submittedName>
        <fullName evidence="3">Helix-turn-helix domain-containing protein</fullName>
    </submittedName>
</protein>
<dbReference type="AlphaFoldDB" id="A0A9X9Z798"/>
<evidence type="ECO:0000313" key="4">
    <source>
        <dbReference type="Proteomes" id="UP000564836"/>
    </source>
</evidence>
<dbReference type="GeneID" id="93214633"/>
<feature type="compositionally biased region" description="Basic residues" evidence="1">
    <location>
        <begin position="99"/>
        <end position="109"/>
    </location>
</feature>
<sequence length="109" mass="12154">MKAANDNVPLGTISTTVEVMERLRVSRKTLYRLVALHLPGAARVGRDYRFEEADIMAIWRGMRSASCDYICGNEPQANRTGSSGARTTKGKRSTSLQKRLTRKRPKLSA</sequence>
<name>A0A9X9Z798_9BRAD</name>
<feature type="compositionally biased region" description="Polar residues" evidence="1">
    <location>
        <begin position="75"/>
        <end position="86"/>
    </location>
</feature>
<reference evidence="3 4" key="1">
    <citation type="journal article" date="2017" name="Syst. Appl. Microbiol.">
        <title>Soybeans inoculated with root zone soils of Canadian native legumes harbour diverse and novel Bradyrhizobium spp. that possess agricultural potential.</title>
        <authorList>
            <person name="Bromfield E.S.P."/>
            <person name="Cloutier S."/>
            <person name="Tambong J.T."/>
            <person name="Tran Thi T.V."/>
        </authorList>
    </citation>
    <scope>NUCLEOTIDE SEQUENCE [LARGE SCALE GENOMIC DNA]</scope>
    <source>
        <strain evidence="3 4">323S2</strain>
    </source>
</reference>